<gene>
    <name evidence="1" type="ORF">H0185_04215</name>
</gene>
<dbReference type="EMBL" id="JACWFH010000007">
    <property type="protein sequence ID" value="MBY0096008.1"/>
    <property type="molecule type" value="Genomic_DNA"/>
</dbReference>
<accession>A0ABS7K1D0</accession>
<dbReference type="RefSeq" id="WP_221871490.1">
    <property type="nucleotide sequence ID" value="NZ_JACWFH010000007.1"/>
</dbReference>
<proteinExistence type="predicted"/>
<organism evidence="1 2">
    <name type="scientific">Mesobacillus maritimus</name>
    <dbReference type="NCBI Taxonomy" id="1643336"/>
    <lineage>
        <taxon>Bacteria</taxon>
        <taxon>Bacillati</taxon>
        <taxon>Bacillota</taxon>
        <taxon>Bacilli</taxon>
        <taxon>Bacillales</taxon>
        <taxon>Bacillaceae</taxon>
        <taxon>Mesobacillus</taxon>
    </lineage>
</organism>
<sequence>MTSNWRISLCLPIIFNDYPAWSSNRPWNMMKIESVAEAKTLGFKSIVSLFVVFVKSMLCNWKVSLDAVMAMTGMMPLLRTL</sequence>
<keyword evidence="2" id="KW-1185">Reference proteome</keyword>
<evidence type="ECO:0000313" key="2">
    <source>
        <dbReference type="Proteomes" id="UP000769780"/>
    </source>
</evidence>
<dbReference type="Proteomes" id="UP000769780">
    <property type="component" value="Unassembled WGS sequence"/>
</dbReference>
<evidence type="ECO:0000313" key="1">
    <source>
        <dbReference type="EMBL" id="MBY0096008.1"/>
    </source>
</evidence>
<protein>
    <submittedName>
        <fullName evidence="1">Uncharacterized protein</fullName>
    </submittedName>
</protein>
<comment type="caution">
    <text evidence="1">The sequence shown here is derived from an EMBL/GenBank/DDBJ whole genome shotgun (WGS) entry which is preliminary data.</text>
</comment>
<name>A0ABS7K1D0_9BACI</name>
<reference evidence="1 2" key="1">
    <citation type="submission" date="2020-07" db="EMBL/GenBank/DDBJ databases">
        <title>Fungal Genomes of the International Space Station.</title>
        <authorList>
            <person name="Seuylemezian A."/>
            <person name="Singh N.K."/>
            <person name="Wood J."/>
            <person name="Venkateswaran K."/>
        </authorList>
    </citation>
    <scope>NUCLEOTIDE SEQUENCE [LARGE SCALE GENOMIC DNA]</scope>
    <source>
        <strain evidence="1 2">PL-B2</strain>
    </source>
</reference>